<dbReference type="Proteomes" id="UP000812287">
    <property type="component" value="Unassembled WGS sequence"/>
</dbReference>
<evidence type="ECO:0000313" key="2">
    <source>
        <dbReference type="Proteomes" id="UP000812287"/>
    </source>
</evidence>
<dbReference type="EMBL" id="MU250523">
    <property type="protein sequence ID" value="KAG7453261.1"/>
    <property type="molecule type" value="Genomic_DNA"/>
</dbReference>
<dbReference type="RefSeq" id="XP_043046761.1">
    <property type="nucleotide sequence ID" value="XM_043178704.1"/>
</dbReference>
<accession>A0A9P8AZG8</accession>
<organism evidence="1 2">
    <name type="scientific">Guyanagaster necrorhizus</name>
    <dbReference type="NCBI Taxonomy" id="856835"/>
    <lineage>
        <taxon>Eukaryota</taxon>
        <taxon>Fungi</taxon>
        <taxon>Dikarya</taxon>
        <taxon>Basidiomycota</taxon>
        <taxon>Agaricomycotina</taxon>
        <taxon>Agaricomycetes</taxon>
        <taxon>Agaricomycetidae</taxon>
        <taxon>Agaricales</taxon>
        <taxon>Marasmiineae</taxon>
        <taxon>Physalacriaceae</taxon>
        <taxon>Guyanagaster</taxon>
    </lineage>
</organism>
<protein>
    <submittedName>
        <fullName evidence="1">Uncharacterized protein</fullName>
    </submittedName>
</protein>
<name>A0A9P8AZG8_9AGAR</name>
<gene>
    <name evidence="1" type="ORF">BT62DRAFT_1070907</name>
</gene>
<dbReference type="AlphaFoldDB" id="A0A9P8AZG8"/>
<sequence length="260" mass="29467">MSRLGVSREFVSFWGTPSSRSPLFNMCLRVPSPMHRLSRPPLPLPPSCTCRLEVRASSPLGSSLPKILFRSDFVFPFFAWAHYEQFTRAIPSEQDSLPIAFVYRYPVLPINTLLGCFSLLDVVMAHRDRTPRASSIRAFAICDVCDNSRWQSLAWIPISRFAECNLRVVSRLEGIRVEDAWLSLPVVVPRANNYAHVDWSVHIGQARTVPPQISLPRRNRASEHWSVKAKLTPSPASDSFSCWRSSDDLARVEKVVFEGL</sequence>
<reference evidence="1" key="1">
    <citation type="submission" date="2020-11" db="EMBL/GenBank/DDBJ databases">
        <title>Adaptations for nitrogen fixation in a non-lichenized fungal sporocarp promotes dispersal by wood-feeding termites.</title>
        <authorList>
            <consortium name="DOE Joint Genome Institute"/>
            <person name="Koch R.A."/>
            <person name="Yoon G."/>
            <person name="Arayal U."/>
            <person name="Lail K."/>
            <person name="Amirebrahimi M."/>
            <person name="Labutti K."/>
            <person name="Lipzen A."/>
            <person name="Riley R."/>
            <person name="Barry K."/>
            <person name="Henrissat B."/>
            <person name="Grigoriev I.V."/>
            <person name="Herr J.R."/>
            <person name="Aime M.C."/>
        </authorList>
    </citation>
    <scope>NUCLEOTIDE SEQUENCE</scope>
    <source>
        <strain evidence="1">MCA 3950</strain>
    </source>
</reference>
<keyword evidence="2" id="KW-1185">Reference proteome</keyword>
<comment type="caution">
    <text evidence="1">The sequence shown here is derived from an EMBL/GenBank/DDBJ whole genome shotgun (WGS) entry which is preliminary data.</text>
</comment>
<proteinExistence type="predicted"/>
<dbReference type="GeneID" id="66100998"/>
<evidence type="ECO:0000313" key="1">
    <source>
        <dbReference type="EMBL" id="KAG7453261.1"/>
    </source>
</evidence>